<name>A0A4Y8VRF4_9BACT</name>
<dbReference type="GeneID" id="302994667"/>
<dbReference type="EMBL" id="SGVY01000009">
    <property type="protein sequence ID" value="TFH82918.1"/>
    <property type="molecule type" value="Genomic_DNA"/>
</dbReference>
<reference evidence="1 2" key="1">
    <citation type="submission" date="2019-02" db="EMBL/GenBank/DDBJ databases">
        <title>Draft Genome Sequence of the Prevotella sp. BCRC 81118, Isolated from Human Feces.</title>
        <authorList>
            <person name="Huang C.-H."/>
        </authorList>
    </citation>
    <scope>NUCLEOTIDE SEQUENCE [LARGE SCALE GENOMIC DNA]</scope>
    <source>
        <strain evidence="1 2">BCRC 81118</strain>
    </source>
</reference>
<dbReference type="AlphaFoldDB" id="A0A4Y8VRF4"/>
<sequence>MLLDQVQRDKPIGDEAIKELRKKHLIEGRKPHLFVSKHIAQRTDKKVEYSMHKGLDSKSCERLLVDSLKDHGVLTRGEIDKLLWNVISDQLDDTQKKTRIGNILRKLRNDGIIQNETKGNVSNWSLVK</sequence>
<accession>A0A4Y8VRF4</accession>
<proteinExistence type="predicted"/>
<gene>
    <name evidence="1" type="ORF">EXN75_05075</name>
</gene>
<evidence type="ECO:0000313" key="1">
    <source>
        <dbReference type="EMBL" id="TFH82918.1"/>
    </source>
</evidence>
<evidence type="ECO:0000313" key="2">
    <source>
        <dbReference type="Proteomes" id="UP000297872"/>
    </source>
</evidence>
<dbReference type="OrthoDB" id="9768354at2"/>
<dbReference type="Proteomes" id="UP000297872">
    <property type="component" value="Unassembled WGS sequence"/>
</dbReference>
<comment type="caution">
    <text evidence="1">The sequence shown here is derived from an EMBL/GenBank/DDBJ whole genome shotgun (WGS) entry which is preliminary data.</text>
</comment>
<protein>
    <submittedName>
        <fullName evidence="1">Uncharacterized protein</fullName>
    </submittedName>
</protein>
<organism evidence="1 2">
    <name type="scientific">Segatella hominis</name>
    <dbReference type="NCBI Taxonomy" id="2518605"/>
    <lineage>
        <taxon>Bacteria</taxon>
        <taxon>Pseudomonadati</taxon>
        <taxon>Bacteroidota</taxon>
        <taxon>Bacteroidia</taxon>
        <taxon>Bacteroidales</taxon>
        <taxon>Prevotellaceae</taxon>
        <taxon>Segatella</taxon>
    </lineage>
</organism>
<dbReference type="RefSeq" id="WP_134842991.1">
    <property type="nucleotide sequence ID" value="NZ_SGVY01000009.1"/>
</dbReference>
<keyword evidence="2" id="KW-1185">Reference proteome</keyword>